<name>A0A5A7QUU0_STRAF</name>
<dbReference type="AlphaFoldDB" id="A0A5A7QUU0"/>
<dbReference type="Proteomes" id="UP000325081">
    <property type="component" value="Unassembled WGS sequence"/>
</dbReference>
<protein>
    <submittedName>
        <fullName evidence="2">Heavy metal efflux pump</fullName>
    </submittedName>
</protein>
<comment type="caution">
    <text evidence="2">The sequence shown here is derived from an EMBL/GenBank/DDBJ whole genome shotgun (WGS) entry which is preliminary data.</text>
</comment>
<gene>
    <name evidence="2" type="ORF">STAS_26017</name>
</gene>
<evidence type="ECO:0000313" key="3">
    <source>
        <dbReference type="Proteomes" id="UP000325081"/>
    </source>
</evidence>
<keyword evidence="3" id="KW-1185">Reference proteome</keyword>
<evidence type="ECO:0000256" key="1">
    <source>
        <dbReference type="SAM" id="MobiDB-lite"/>
    </source>
</evidence>
<feature type="non-terminal residue" evidence="2">
    <location>
        <position position="241"/>
    </location>
</feature>
<feature type="non-terminal residue" evidence="2">
    <location>
        <position position="1"/>
    </location>
</feature>
<reference evidence="3" key="1">
    <citation type="journal article" date="2019" name="Curr. Biol.">
        <title>Genome Sequence of Striga asiatica Provides Insight into the Evolution of Plant Parasitism.</title>
        <authorList>
            <person name="Yoshida S."/>
            <person name="Kim S."/>
            <person name="Wafula E.K."/>
            <person name="Tanskanen J."/>
            <person name="Kim Y.M."/>
            <person name="Honaas L."/>
            <person name="Yang Z."/>
            <person name="Spallek T."/>
            <person name="Conn C.E."/>
            <person name="Ichihashi Y."/>
            <person name="Cheong K."/>
            <person name="Cui S."/>
            <person name="Der J.P."/>
            <person name="Gundlach H."/>
            <person name="Jiao Y."/>
            <person name="Hori C."/>
            <person name="Ishida J.K."/>
            <person name="Kasahara H."/>
            <person name="Kiba T."/>
            <person name="Kim M.S."/>
            <person name="Koo N."/>
            <person name="Laohavisit A."/>
            <person name="Lee Y.H."/>
            <person name="Lumba S."/>
            <person name="McCourt P."/>
            <person name="Mortimer J.C."/>
            <person name="Mutuku J.M."/>
            <person name="Nomura T."/>
            <person name="Sasaki-Sekimoto Y."/>
            <person name="Seto Y."/>
            <person name="Wang Y."/>
            <person name="Wakatake T."/>
            <person name="Sakakibara H."/>
            <person name="Demura T."/>
            <person name="Yamaguchi S."/>
            <person name="Yoneyama K."/>
            <person name="Manabe R.I."/>
            <person name="Nelson D.C."/>
            <person name="Schulman A.H."/>
            <person name="Timko M.P."/>
            <person name="dePamphilis C.W."/>
            <person name="Choi D."/>
            <person name="Shirasu K."/>
        </authorList>
    </citation>
    <scope>NUCLEOTIDE SEQUENCE [LARGE SCALE GENOMIC DNA]</scope>
    <source>
        <strain evidence="3">cv. UVA1</strain>
    </source>
</reference>
<organism evidence="2 3">
    <name type="scientific">Striga asiatica</name>
    <name type="common">Asiatic witchweed</name>
    <name type="synonym">Buchnera asiatica</name>
    <dbReference type="NCBI Taxonomy" id="4170"/>
    <lineage>
        <taxon>Eukaryota</taxon>
        <taxon>Viridiplantae</taxon>
        <taxon>Streptophyta</taxon>
        <taxon>Embryophyta</taxon>
        <taxon>Tracheophyta</taxon>
        <taxon>Spermatophyta</taxon>
        <taxon>Magnoliopsida</taxon>
        <taxon>eudicotyledons</taxon>
        <taxon>Gunneridae</taxon>
        <taxon>Pentapetalae</taxon>
        <taxon>asterids</taxon>
        <taxon>lamiids</taxon>
        <taxon>Lamiales</taxon>
        <taxon>Orobanchaceae</taxon>
        <taxon>Buchnereae</taxon>
        <taxon>Striga</taxon>
    </lineage>
</organism>
<sequence>YEEKAVDEQVSGGRLTPSSYEFRVWFEGRIDSGHSSFMGGYRFKRWIGPVIGESFWSRSIGLAEVPSDLSGIGTSSPNIGNLLFKISGAKKKKQAKEFRDRERYQGKVRSKGDDQARTSGIRERHLSGIGIFSSVLGIGDRYTSRPCVITTFRLNPNTPSKELPPNCPYLPSSDRDKECRLEAEKTIESHFCVWVWFRNAPSQAQGRVPPAHEGPFARLFTQTFETPSTPFHGRLSVLLLV</sequence>
<feature type="region of interest" description="Disordered" evidence="1">
    <location>
        <begin position="94"/>
        <end position="118"/>
    </location>
</feature>
<proteinExistence type="predicted"/>
<dbReference type="EMBL" id="BKCP01008293">
    <property type="protein sequence ID" value="GER48829.1"/>
    <property type="molecule type" value="Genomic_DNA"/>
</dbReference>
<evidence type="ECO:0000313" key="2">
    <source>
        <dbReference type="EMBL" id="GER48829.1"/>
    </source>
</evidence>
<feature type="compositionally biased region" description="Basic and acidic residues" evidence="1">
    <location>
        <begin position="95"/>
        <end position="118"/>
    </location>
</feature>
<accession>A0A5A7QUU0</accession>